<organism evidence="1 2">
    <name type="scientific">Araneus ventricosus</name>
    <name type="common">Orbweaver spider</name>
    <name type="synonym">Epeira ventricosa</name>
    <dbReference type="NCBI Taxonomy" id="182803"/>
    <lineage>
        <taxon>Eukaryota</taxon>
        <taxon>Metazoa</taxon>
        <taxon>Ecdysozoa</taxon>
        <taxon>Arthropoda</taxon>
        <taxon>Chelicerata</taxon>
        <taxon>Arachnida</taxon>
        <taxon>Araneae</taxon>
        <taxon>Araneomorphae</taxon>
        <taxon>Entelegynae</taxon>
        <taxon>Araneoidea</taxon>
        <taxon>Araneidae</taxon>
        <taxon>Araneus</taxon>
    </lineage>
</organism>
<reference evidence="1 2" key="1">
    <citation type="journal article" date="2019" name="Sci. Rep.">
        <title>Orb-weaving spider Araneus ventricosus genome elucidates the spidroin gene catalogue.</title>
        <authorList>
            <person name="Kono N."/>
            <person name="Nakamura H."/>
            <person name="Ohtoshi R."/>
            <person name="Moran D.A.P."/>
            <person name="Shinohara A."/>
            <person name="Yoshida Y."/>
            <person name="Fujiwara M."/>
            <person name="Mori M."/>
            <person name="Tomita M."/>
            <person name="Arakawa K."/>
        </authorList>
    </citation>
    <scope>NUCLEOTIDE SEQUENCE [LARGE SCALE GENOMIC DNA]</scope>
</reference>
<comment type="caution">
    <text evidence="1">The sequence shown here is derived from an EMBL/GenBank/DDBJ whole genome shotgun (WGS) entry which is preliminary data.</text>
</comment>
<proteinExistence type="predicted"/>
<keyword evidence="2" id="KW-1185">Reference proteome</keyword>
<accession>A0A4Y2CT36</accession>
<dbReference type="Proteomes" id="UP000499080">
    <property type="component" value="Unassembled WGS sequence"/>
</dbReference>
<sequence length="144" mass="16281">MRSFAFITSNTKSGRLSRPLYTKATQSSRCCGVASIMLNFVQILNLLSTREILRAFKWTEVKLVKAVWFFLSPLKCIIAPGSSLRYHECAGGCFQEMNSFCSGCHGLAVVFDIKVHIFTFFRHDPSEDLPYLLACRKLKSSIDN</sequence>
<evidence type="ECO:0000313" key="1">
    <source>
        <dbReference type="EMBL" id="GBM07096.1"/>
    </source>
</evidence>
<name>A0A4Y2CT36_ARAVE</name>
<dbReference type="EMBL" id="BGPR01000238">
    <property type="protein sequence ID" value="GBM07096.1"/>
    <property type="molecule type" value="Genomic_DNA"/>
</dbReference>
<evidence type="ECO:0000313" key="2">
    <source>
        <dbReference type="Proteomes" id="UP000499080"/>
    </source>
</evidence>
<protein>
    <submittedName>
        <fullName evidence="1">Uncharacterized protein</fullName>
    </submittedName>
</protein>
<dbReference type="AlphaFoldDB" id="A0A4Y2CT36"/>
<gene>
    <name evidence="1" type="ORF">AVEN_177064_1</name>
</gene>